<feature type="domain" description="Elongation factor P C-terminal" evidence="10">
    <location>
        <begin position="129"/>
        <end position="184"/>
    </location>
</feature>
<dbReference type="PIRSF" id="PIRSF005901">
    <property type="entry name" value="EF-P"/>
    <property type="match status" value="1"/>
</dbReference>
<keyword evidence="6 7" id="KW-0648">Protein biosynthesis</keyword>
<reference evidence="12 13" key="1">
    <citation type="submission" date="2019-01" db="EMBL/GenBank/DDBJ databases">
        <title>Lacunisphaera sp. strain TWA-58.</title>
        <authorList>
            <person name="Chen W.-M."/>
        </authorList>
    </citation>
    <scope>NUCLEOTIDE SEQUENCE [LARGE SCALE GENOMIC DNA]</scope>
    <source>
        <strain evidence="12 13">TWA-58</strain>
    </source>
</reference>
<comment type="caution">
    <text evidence="12">The sequence shown here is derived from an EMBL/GenBank/DDBJ whole genome shotgun (WGS) entry which is preliminary data.</text>
</comment>
<dbReference type="GO" id="GO:0043043">
    <property type="term" value="P:peptide biosynthetic process"/>
    <property type="evidence" value="ECO:0007669"/>
    <property type="project" value="InterPro"/>
</dbReference>
<dbReference type="NCBIfam" id="NF001810">
    <property type="entry name" value="PRK00529.1"/>
    <property type="match status" value="1"/>
</dbReference>
<keyword evidence="13" id="KW-1185">Reference proteome</keyword>
<dbReference type="SUPFAM" id="SSF50249">
    <property type="entry name" value="Nucleic acid-binding proteins"/>
    <property type="match status" value="2"/>
</dbReference>
<evidence type="ECO:0000256" key="6">
    <source>
        <dbReference type="ARBA" id="ARBA00022917"/>
    </source>
</evidence>
<gene>
    <name evidence="7 12" type="primary">efp</name>
    <name evidence="12" type="ORF">ESB00_13580</name>
</gene>
<dbReference type="PROSITE" id="PS01275">
    <property type="entry name" value="EFP"/>
    <property type="match status" value="1"/>
</dbReference>
<dbReference type="Gene3D" id="2.30.30.30">
    <property type="match status" value="1"/>
</dbReference>
<dbReference type="Pfam" id="PF01132">
    <property type="entry name" value="EFP"/>
    <property type="match status" value="1"/>
</dbReference>
<dbReference type="UniPathway" id="UPA00345"/>
<dbReference type="FunFam" id="2.40.50.140:FF:000004">
    <property type="entry name" value="Elongation factor P"/>
    <property type="match status" value="1"/>
</dbReference>
<dbReference type="HAMAP" id="MF_00141">
    <property type="entry name" value="EF_P"/>
    <property type="match status" value="1"/>
</dbReference>
<evidence type="ECO:0000256" key="1">
    <source>
        <dbReference type="ARBA" id="ARBA00004496"/>
    </source>
</evidence>
<dbReference type="SMART" id="SM01185">
    <property type="entry name" value="EFP"/>
    <property type="match status" value="1"/>
</dbReference>
<dbReference type="InterPro" id="IPR011768">
    <property type="entry name" value="Transl_elongation_fac_P"/>
</dbReference>
<keyword evidence="4 7" id="KW-0963">Cytoplasm</keyword>
<dbReference type="NCBIfam" id="TIGR00038">
    <property type="entry name" value="efp"/>
    <property type="match status" value="1"/>
</dbReference>
<dbReference type="FunFam" id="2.30.30.30:FF:000003">
    <property type="entry name" value="Elongation factor P"/>
    <property type="match status" value="1"/>
</dbReference>
<dbReference type="OrthoDB" id="9801844at2"/>
<protein>
    <recommendedName>
        <fullName evidence="7 8">Elongation factor P</fullName>
        <shortName evidence="7">EF-P</shortName>
    </recommendedName>
</protein>
<organism evidence="12 13">
    <name type="scientific">Oleiharenicola lentus</name>
    <dbReference type="NCBI Taxonomy" id="2508720"/>
    <lineage>
        <taxon>Bacteria</taxon>
        <taxon>Pseudomonadati</taxon>
        <taxon>Verrucomicrobiota</taxon>
        <taxon>Opitutia</taxon>
        <taxon>Opitutales</taxon>
        <taxon>Opitutaceae</taxon>
        <taxon>Oleiharenicola</taxon>
    </lineage>
</organism>
<evidence type="ECO:0000256" key="5">
    <source>
        <dbReference type="ARBA" id="ARBA00022768"/>
    </source>
</evidence>
<evidence type="ECO:0000313" key="13">
    <source>
        <dbReference type="Proteomes" id="UP000290218"/>
    </source>
</evidence>
<dbReference type="InterPro" id="IPR015365">
    <property type="entry name" value="Elong-fact-P_C"/>
</dbReference>
<evidence type="ECO:0000259" key="11">
    <source>
        <dbReference type="SMART" id="SM01185"/>
    </source>
</evidence>
<evidence type="ECO:0000256" key="9">
    <source>
        <dbReference type="RuleBase" id="RU004389"/>
    </source>
</evidence>
<evidence type="ECO:0000256" key="3">
    <source>
        <dbReference type="ARBA" id="ARBA00009479"/>
    </source>
</evidence>
<feature type="domain" description="Translation elongation factor P/YeiP central" evidence="11">
    <location>
        <begin position="67"/>
        <end position="121"/>
    </location>
</feature>
<dbReference type="GO" id="GO:0003746">
    <property type="term" value="F:translation elongation factor activity"/>
    <property type="evidence" value="ECO:0007669"/>
    <property type="project" value="UniProtKB-UniRule"/>
</dbReference>
<comment type="subcellular location">
    <subcellularLocation>
        <location evidence="1 7">Cytoplasm</location>
    </subcellularLocation>
</comment>
<dbReference type="InterPro" id="IPR020599">
    <property type="entry name" value="Transl_elong_fac_P/YeiP"/>
</dbReference>
<dbReference type="CDD" id="cd05794">
    <property type="entry name" value="S1_EF-P_repeat_2"/>
    <property type="match status" value="1"/>
</dbReference>
<evidence type="ECO:0000313" key="12">
    <source>
        <dbReference type="EMBL" id="RXK56851.1"/>
    </source>
</evidence>
<dbReference type="InterPro" id="IPR008991">
    <property type="entry name" value="Translation_prot_SH3-like_sf"/>
</dbReference>
<name>A0A4Q1CD07_9BACT</name>
<comment type="pathway">
    <text evidence="2 7">Protein biosynthesis; polypeptide chain elongation.</text>
</comment>
<dbReference type="Pfam" id="PF08207">
    <property type="entry name" value="EFP_N"/>
    <property type="match status" value="1"/>
</dbReference>
<dbReference type="SUPFAM" id="SSF50104">
    <property type="entry name" value="Translation proteins SH3-like domain"/>
    <property type="match status" value="1"/>
</dbReference>
<dbReference type="InterPro" id="IPR013185">
    <property type="entry name" value="Transl_elong_KOW-like"/>
</dbReference>
<sequence length="185" mass="20441">MPAANDVRKGQVIKFNGEPHLVMETQHRTPGNLRAFVQIKMRNLRYGKTLEQRFNSPDPVEVLPTDRRTLEFSYADRETFTFMDPESFESFELSAAMIGDAKNYLVANGKAEVLFINEAPVTIDIPSSVTLKVTQSSEGIKGDTASNVQKPATCETGLVVQVPLFIKEGELIKVSTADGSYLGRA</sequence>
<evidence type="ECO:0000256" key="4">
    <source>
        <dbReference type="ARBA" id="ARBA00022490"/>
    </source>
</evidence>
<evidence type="ECO:0000256" key="8">
    <source>
        <dbReference type="NCBIfam" id="TIGR00038"/>
    </source>
</evidence>
<dbReference type="InterPro" id="IPR012340">
    <property type="entry name" value="NA-bd_OB-fold"/>
</dbReference>
<keyword evidence="5 7" id="KW-0251">Elongation factor</keyword>
<dbReference type="PANTHER" id="PTHR30053:SF14">
    <property type="entry name" value="TRANSLATION ELONGATION FACTOR KOW-LIKE DOMAIN-CONTAINING PROTEIN"/>
    <property type="match status" value="1"/>
</dbReference>
<dbReference type="PANTHER" id="PTHR30053">
    <property type="entry name" value="ELONGATION FACTOR P"/>
    <property type="match status" value="1"/>
</dbReference>
<dbReference type="Pfam" id="PF09285">
    <property type="entry name" value="Elong-fact-P_C"/>
    <property type="match status" value="1"/>
</dbReference>
<dbReference type="InterPro" id="IPR014722">
    <property type="entry name" value="Rib_uL2_dom2"/>
</dbReference>
<dbReference type="InterPro" id="IPR001059">
    <property type="entry name" value="Transl_elong_P/YeiP_cen"/>
</dbReference>
<dbReference type="EMBL" id="SDHX01000001">
    <property type="protein sequence ID" value="RXK56851.1"/>
    <property type="molecule type" value="Genomic_DNA"/>
</dbReference>
<dbReference type="Gene3D" id="2.40.50.140">
    <property type="entry name" value="Nucleic acid-binding proteins"/>
    <property type="match status" value="2"/>
</dbReference>
<dbReference type="InterPro" id="IPR013852">
    <property type="entry name" value="Transl_elong_P/YeiP_CS"/>
</dbReference>
<evidence type="ECO:0000259" key="10">
    <source>
        <dbReference type="SMART" id="SM00841"/>
    </source>
</evidence>
<proteinExistence type="inferred from homology"/>
<dbReference type="RefSeq" id="WP_129048216.1">
    <property type="nucleotide sequence ID" value="NZ_SDHX01000001.1"/>
</dbReference>
<accession>A0A4Q1CD07</accession>
<dbReference type="SMART" id="SM00841">
    <property type="entry name" value="Elong-fact-P_C"/>
    <property type="match status" value="1"/>
</dbReference>
<dbReference type="GO" id="GO:0005829">
    <property type="term" value="C:cytosol"/>
    <property type="evidence" value="ECO:0007669"/>
    <property type="project" value="UniProtKB-ARBA"/>
</dbReference>
<dbReference type="Proteomes" id="UP000290218">
    <property type="component" value="Unassembled WGS sequence"/>
</dbReference>
<comment type="similarity">
    <text evidence="3 7 9">Belongs to the elongation factor P family.</text>
</comment>
<dbReference type="AlphaFoldDB" id="A0A4Q1CD07"/>
<comment type="function">
    <text evidence="7">Involved in peptide bond synthesis. Stimulates efficient translation and peptide-bond synthesis on native or reconstituted 70S ribosomes in vitro. Probably functions indirectly by altering the affinity of the ribosome for aminoacyl-tRNA, thus increasing their reactivity as acceptors for peptidyl transferase.</text>
</comment>
<evidence type="ECO:0000256" key="7">
    <source>
        <dbReference type="HAMAP-Rule" id="MF_00141"/>
    </source>
</evidence>
<evidence type="ECO:0000256" key="2">
    <source>
        <dbReference type="ARBA" id="ARBA00004815"/>
    </source>
</evidence>